<dbReference type="PANTHER" id="PTHR42910:SF1">
    <property type="entry name" value="MAJOR FACILITATOR SUPERFAMILY (MFS) PROFILE DOMAIN-CONTAINING PROTEIN"/>
    <property type="match status" value="1"/>
</dbReference>
<feature type="transmembrane region" description="Helical" evidence="4">
    <location>
        <begin position="387"/>
        <end position="409"/>
    </location>
</feature>
<keyword evidence="7" id="KW-1185">Reference proteome</keyword>
<feature type="transmembrane region" description="Helical" evidence="4">
    <location>
        <begin position="122"/>
        <end position="139"/>
    </location>
</feature>
<evidence type="ECO:0000259" key="5">
    <source>
        <dbReference type="PROSITE" id="PS50850"/>
    </source>
</evidence>
<dbReference type="InterPro" id="IPR011701">
    <property type="entry name" value="MFS"/>
</dbReference>
<accession>A0A0B6S237</accession>
<feature type="transmembrane region" description="Helical" evidence="4">
    <location>
        <begin position="260"/>
        <end position="282"/>
    </location>
</feature>
<protein>
    <submittedName>
        <fullName evidence="6">Major facilitator superfamily MFS-1 transporter</fullName>
    </submittedName>
</protein>
<dbReference type="HOGENOM" id="CLU_001265_23_0_4"/>
<dbReference type="InterPro" id="IPR020846">
    <property type="entry name" value="MFS_dom"/>
</dbReference>
<dbReference type="Proteomes" id="UP000031838">
    <property type="component" value="Chromosome 2"/>
</dbReference>
<feature type="transmembrane region" description="Helical" evidence="4">
    <location>
        <begin position="178"/>
        <end position="200"/>
    </location>
</feature>
<dbReference type="InterPro" id="IPR036259">
    <property type="entry name" value="MFS_trans_sf"/>
</dbReference>
<dbReference type="KEGG" id="bgp:BGL_2c03580"/>
<dbReference type="Gene3D" id="1.20.1250.20">
    <property type="entry name" value="MFS general substrate transporter like domains"/>
    <property type="match status" value="1"/>
</dbReference>
<evidence type="ECO:0000256" key="1">
    <source>
        <dbReference type="ARBA" id="ARBA00022692"/>
    </source>
</evidence>
<feature type="transmembrane region" description="Helical" evidence="4">
    <location>
        <begin position="415"/>
        <end position="433"/>
    </location>
</feature>
<reference evidence="6 7" key="2">
    <citation type="journal article" date="2016" name="Appl. Microbiol. Biotechnol.">
        <title>Mutations improving production and secretion of extracellular lipase by Burkholderia glumae PG1.</title>
        <authorList>
            <person name="Knapp A."/>
            <person name="Voget S."/>
            <person name="Gao R."/>
            <person name="Zaburannyi N."/>
            <person name="Krysciak D."/>
            <person name="Breuer M."/>
            <person name="Hauer B."/>
            <person name="Streit W.R."/>
            <person name="Muller R."/>
            <person name="Daniel R."/>
            <person name="Jaeger K.E."/>
        </authorList>
    </citation>
    <scope>NUCLEOTIDE SEQUENCE [LARGE SCALE GENOMIC DNA]</scope>
    <source>
        <strain evidence="6 7">PG1</strain>
    </source>
</reference>
<feature type="transmembrane region" description="Helical" evidence="4">
    <location>
        <begin position="322"/>
        <end position="343"/>
    </location>
</feature>
<dbReference type="Pfam" id="PF07690">
    <property type="entry name" value="MFS_1"/>
    <property type="match status" value="1"/>
</dbReference>
<feature type="domain" description="Major facilitator superfamily (MFS) profile" evidence="5">
    <location>
        <begin position="52"/>
        <end position="436"/>
    </location>
</feature>
<dbReference type="SUPFAM" id="SSF103473">
    <property type="entry name" value="MFS general substrate transporter"/>
    <property type="match status" value="1"/>
</dbReference>
<sequence>MTSTRDLDSSGGSSCEAVLPPAVATYAPRAAEPAAPAPAHAHAAHGQPSVLTPRLVLLLAAAAGLGVAPLYYSQPMLGVLGPDIGASARAVGFVPTLTQLGYALGILLLAPLGDRYDRRRVILVKAAVLVGALLLAALAPSIGFLLAASFAVGLAATLAQDVVPAGATLAPDAHRGKVVGTVMTGLLLGILLSRVVAGVLAGSLGWRATFVFAALSVAVIGVAAARGLPSFRPTTQLPYRELIVSLGHLWRRHPALRRAAFAQGILAIGFSAFWTTLAVMLHGAPFHLGSAAAGAFGLAGASGALAAPLAGRLADRRGAESVTRLGIGVATVSFAAMGLAPLMPVSGQLALIALCTVGFDLGFQSTLIAHQTIVYGIDPASRSRLNAVLFVGMFIGMSGGAALGTLLFAQWGWTAVVVMAVVTSLVALAVRWWRRA</sequence>
<keyword evidence="1 4" id="KW-0812">Transmembrane</keyword>
<feature type="transmembrane region" description="Helical" evidence="4">
    <location>
        <begin position="55"/>
        <end position="72"/>
    </location>
</feature>
<organism evidence="6 7">
    <name type="scientific">Burkholderia plantarii</name>
    <dbReference type="NCBI Taxonomy" id="41899"/>
    <lineage>
        <taxon>Bacteria</taxon>
        <taxon>Pseudomonadati</taxon>
        <taxon>Pseudomonadota</taxon>
        <taxon>Betaproteobacteria</taxon>
        <taxon>Burkholderiales</taxon>
        <taxon>Burkholderiaceae</taxon>
        <taxon>Burkholderia</taxon>
    </lineage>
</organism>
<keyword evidence="3 4" id="KW-0472">Membrane</keyword>
<evidence type="ECO:0000256" key="3">
    <source>
        <dbReference type="ARBA" id="ARBA00023136"/>
    </source>
</evidence>
<evidence type="ECO:0000256" key="4">
    <source>
        <dbReference type="SAM" id="Phobius"/>
    </source>
</evidence>
<evidence type="ECO:0000313" key="6">
    <source>
        <dbReference type="EMBL" id="AJK48454.1"/>
    </source>
</evidence>
<reference evidence="7" key="1">
    <citation type="submission" date="2011-03" db="EMBL/GenBank/DDBJ databases">
        <authorList>
            <person name="Voget S."/>
            <person name="Streit W.R."/>
            <person name="Jaeger K.E."/>
            <person name="Daniel R."/>
        </authorList>
    </citation>
    <scope>NUCLEOTIDE SEQUENCE [LARGE SCALE GENOMIC DNA]</scope>
    <source>
        <strain evidence="7">PG1</strain>
    </source>
</reference>
<gene>
    <name evidence="6" type="ORF">BGL_2c03580</name>
</gene>
<dbReference type="AlphaFoldDB" id="A0A0B6S237"/>
<dbReference type="PROSITE" id="PS50850">
    <property type="entry name" value="MFS"/>
    <property type="match status" value="1"/>
</dbReference>
<dbReference type="EMBL" id="CP002581">
    <property type="protein sequence ID" value="AJK48454.1"/>
    <property type="molecule type" value="Genomic_DNA"/>
</dbReference>
<name>A0A0B6S237_BURPL</name>
<keyword evidence="2 4" id="KW-1133">Transmembrane helix</keyword>
<dbReference type="CDD" id="cd17324">
    <property type="entry name" value="MFS_NepI_like"/>
    <property type="match status" value="1"/>
</dbReference>
<dbReference type="PANTHER" id="PTHR42910">
    <property type="entry name" value="TRANSPORTER SCO4007-RELATED"/>
    <property type="match status" value="1"/>
</dbReference>
<dbReference type="GO" id="GO:0022857">
    <property type="term" value="F:transmembrane transporter activity"/>
    <property type="evidence" value="ECO:0007669"/>
    <property type="project" value="InterPro"/>
</dbReference>
<feature type="transmembrane region" description="Helical" evidence="4">
    <location>
        <begin position="288"/>
        <end position="310"/>
    </location>
</feature>
<feature type="transmembrane region" description="Helical" evidence="4">
    <location>
        <begin position="206"/>
        <end position="225"/>
    </location>
</feature>
<evidence type="ECO:0000256" key="2">
    <source>
        <dbReference type="ARBA" id="ARBA00022989"/>
    </source>
</evidence>
<proteinExistence type="predicted"/>
<feature type="transmembrane region" description="Helical" evidence="4">
    <location>
        <begin position="145"/>
        <end position="166"/>
    </location>
</feature>
<evidence type="ECO:0000313" key="7">
    <source>
        <dbReference type="Proteomes" id="UP000031838"/>
    </source>
</evidence>
<feature type="transmembrane region" description="Helical" evidence="4">
    <location>
        <begin position="349"/>
        <end position="375"/>
    </location>
</feature>
<feature type="transmembrane region" description="Helical" evidence="4">
    <location>
        <begin position="92"/>
        <end position="110"/>
    </location>
</feature>
<dbReference type="RefSeq" id="WP_226993742.1">
    <property type="nucleotide sequence ID" value="NZ_CP002581.1"/>
</dbReference>